<accession>A0AAV4BMK5</accession>
<evidence type="ECO:0000313" key="2">
    <source>
        <dbReference type="EMBL" id="GFO20280.1"/>
    </source>
</evidence>
<evidence type="ECO:0000313" key="3">
    <source>
        <dbReference type="Proteomes" id="UP000735302"/>
    </source>
</evidence>
<dbReference type="Proteomes" id="UP000735302">
    <property type="component" value="Unassembled WGS sequence"/>
</dbReference>
<dbReference type="AlphaFoldDB" id="A0AAV4BMK5"/>
<evidence type="ECO:0000256" key="1">
    <source>
        <dbReference type="SAM" id="MobiDB-lite"/>
    </source>
</evidence>
<sequence length="84" mass="9248">MEVEMKVEVEMEAKMKVEVEMKVEMEVEMKVEVEMEVEIQSTKGDLKLLGSTSGQCAGSGARTHHNRIPADSRADSLTAVPLTP</sequence>
<feature type="region of interest" description="Disordered" evidence="1">
    <location>
        <begin position="50"/>
        <end position="84"/>
    </location>
</feature>
<organism evidence="2 3">
    <name type="scientific">Plakobranchus ocellatus</name>
    <dbReference type="NCBI Taxonomy" id="259542"/>
    <lineage>
        <taxon>Eukaryota</taxon>
        <taxon>Metazoa</taxon>
        <taxon>Spiralia</taxon>
        <taxon>Lophotrochozoa</taxon>
        <taxon>Mollusca</taxon>
        <taxon>Gastropoda</taxon>
        <taxon>Heterobranchia</taxon>
        <taxon>Euthyneura</taxon>
        <taxon>Panpulmonata</taxon>
        <taxon>Sacoglossa</taxon>
        <taxon>Placobranchoidea</taxon>
        <taxon>Plakobranchidae</taxon>
        <taxon>Plakobranchus</taxon>
    </lineage>
</organism>
<reference evidence="2 3" key="1">
    <citation type="journal article" date="2021" name="Elife">
        <title>Chloroplast acquisition without the gene transfer in kleptoplastic sea slugs, Plakobranchus ocellatus.</title>
        <authorList>
            <person name="Maeda T."/>
            <person name="Takahashi S."/>
            <person name="Yoshida T."/>
            <person name="Shimamura S."/>
            <person name="Takaki Y."/>
            <person name="Nagai Y."/>
            <person name="Toyoda A."/>
            <person name="Suzuki Y."/>
            <person name="Arimoto A."/>
            <person name="Ishii H."/>
            <person name="Satoh N."/>
            <person name="Nishiyama T."/>
            <person name="Hasebe M."/>
            <person name="Maruyama T."/>
            <person name="Minagawa J."/>
            <person name="Obokata J."/>
            <person name="Shigenobu S."/>
        </authorList>
    </citation>
    <scope>NUCLEOTIDE SEQUENCE [LARGE SCALE GENOMIC DNA]</scope>
</reference>
<dbReference type="EMBL" id="BLXT01005154">
    <property type="protein sequence ID" value="GFO20280.1"/>
    <property type="molecule type" value="Genomic_DNA"/>
</dbReference>
<name>A0AAV4BMK5_9GAST</name>
<proteinExistence type="predicted"/>
<protein>
    <submittedName>
        <fullName evidence="2">Uncharacterized protein</fullName>
    </submittedName>
</protein>
<keyword evidence="3" id="KW-1185">Reference proteome</keyword>
<gene>
    <name evidence="2" type="ORF">PoB_004678500</name>
</gene>
<comment type="caution">
    <text evidence="2">The sequence shown here is derived from an EMBL/GenBank/DDBJ whole genome shotgun (WGS) entry which is preliminary data.</text>
</comment>